<dbReference type="Proteomes" id="UP000077266">
    <property type="component" value="Unassembled WGS sequence"/>
</dbReference>
<protein>
    <recommendedName>
        <fullName evidence="5">Adenine DNA glycosylase</fullName>
        <ecNumber evidence="4">3.2.2.31</ecNumber>
    </recommendedName>
</protein>
<comment type="similarity">
    <text evidence="3">Belongs to the Nth/MutY family.</text>
</comment>
<evidence type="ECO:0000256" key="8">
    <source>
        <dbReference type="ARBA" id="ARBA00022763"/>
    </source>
</evidence>
<evidence type="ECO:0000256" key="11">
    <source>
        <dbReference type="ARBA" id="ARBA00023014"/>
    </source>
</evidence>
<evidence type="ECO:0000256" key="15">
    <source>
        <dbReference type="SAM" id="Phobius"/>
    </source>
</evidence>
<dbReference type="Gene3D" id="3.90.79.10">
    <property type="entry name" value="Nucleoside Triphosphate Pyrophosphohydrolase"/>
    <property type="match status" value="1"/>
</dbReference>
<evidence type="ECO:0000256" key="3">
    <source>
        <dbReference type="ARBA" id="ARBA00008343"/>
    </source>
</evidence>
<keyword evidence="13" id="KW-0326">Glycosidase</keyword>
<feature type="transmembrane region" description="Helical" evidence="15">
    <location>
        <begin position="363"/>
        <end position="392"/>
    </location>
</feature>
<dbReference type="SUPFAM" id="SSF48150">
    <property type="entry name" value="DNA-glycosylase"/>
    <property type="match status" value="1"/>
</dbReference>
<dbReference type="GO" id="GO:0005634">
    <property type="term" value="C:nucleus"/>
    <property type="evidence" value="ECO:0007669"/>
    <property type="project" value="TreeGrafter"/>
</dbReference>
<keyword evidence="15" id="KW-1133">Transmembrane helix</keyword>
<keyword evidence="11" id="KW-0411">Iron-sulfur</keyword>
<dbReference type="SMART" id="SM00525">
    <property type="entry name" value="FES"/>
    <property type="match status" value="1"/>
</dbReference>
<dbReference type="GO" id="GO:0000701">
    <property type="term" value="F:purine-specific mismatch base pair DNA N-glycosylase activity"/>
    <property type="evidence" value="ECO:0007669"/>
    <property type="project" value="UniProtKB-EC"/>
</dbReference>
<evidence type="ECO:0000256" key="9">
    <source>
        <dbReference type="ARBA" id="ARBA00022801"/>
    </source>
</evidence>
<dbReference type="GO" id="GO:0046872">
    <property type="term" value="F:metal ion binding"/>
    <property type="evidence" value="ECO:0007669"/>
    <property type="project" value="UniProtKB-KW"/>
</dbReference>
<keyword evidence="8" id="KW-0227">DNA damage</keyword>
<dbReference type="Gene3D" id="1.10.1670.10">
    <property type="entry name" value="Helix-hairpin-Helix base-excision DNA repair enzymes (C-terminal)"/>
    <property type="match status" value="1"/>
</dbReference>
<evidence type="ECO:0000256" key="6">
    <source>
        <dbReference type="ARBA" id="ARBA00022485"/>
    </source>
</evidence>
<evidence type="ECO:0000313" key="17">
    <source>
        <dbReference type="EMBL" id="KZV80763.1"/>
    </source>
</evidence>
<dbReference type="GO" id="GO:0051539">
    <property type="term" value="F:4 iron, 4 sulfur cluster binding"/>
    <property type="evidence" value="ECO:0007669"/>
    <property type="project" value="UniProtKB-KW"/>
</dbReference>
<feature type="domain" description="HhH-GPD" evidence="16">
    <location>
        <begin position="112"/>
        <end position="265"/>
    </location>
</feature>
<dbReference type="GO" id="GO:0006298">
    <property type="term" value="P:mismatch repair"/>
    <property type="evidence" value="ECO:0007669"/>
    <property type="project" value="TreeGrafter"/>
</dbReference>
<dbReference type="Pfam" id="PF00730">
    <property type="entry name" value="HhH-GPD"/>
    <property type="match status" value="1"/>
</dbReference>
<dbReference type="EC" id="3.2.2.31" evidence="4"/>
<keyword evidence="12" id="KW-0234">DNA repair</keyword>
<reference evidence="17 18" key="1">
    <citation type="journal article" date="2016" name="Mol. Biol. Evol.">
        <title>Comparative Genomics of Early-Diverging Mushroom-Forming Fungi Provides Insights into the Origins of Lignocellulose Decay Capabilities.</title>
        <authorList>
            <person name="Nagy L.G."/>
            <person name="Riley R."/>
            <person name="Tritt A."/>
            <person name="Adam C."/>
            <person name="Daum C."/>
            <person name="Floudas D."/>
            <person name="Sun H."/>
            <person name="Yadav J.S."/>
            <person name="Pangilinan J."/>
            <person name="Larsson K.H."/>
            <person name="Matsuura K."/>
            <person name="Barry K."/>
            <person name="Labutti K."/>
            <person name="Kuo R."/>
            <person name="Ohm R.A."/>
            <person name="Bhattacharya S.S."/>
            <person name="Shirouzu T."/>
            <person name="Yoshinaga Y."/>
            <person name="Martin F.M."/>
            <person name="Grigoriev I.V."/>
            <person name="Hibbett D.S."/>
        </authorList>
    </citation>
    <scope>NUCLEOTIDE SEQUENCE [LARGE SCALE GENOMIC DNA]</scope>
    <source>
        <strain evidence="17 18">HHB12029</strain>
    </source>
</reference>
<keyword evidence="10" id="KW-0408">Iron</keyword>
<comment type="cofactor">
    <cofactor evidence="2">
        <name>[4Fe-4S] cluster</name>
        <dbReference type="ChEBI" id="CHEBI:49883"/>
    </cofactor>
</comment>
<dbReference type="CDD" id="cd00056">
    <property type="entry name" value="ENDO3c"/>
    <property type="match status" value="1"/>
</dbReference>
<dbReference type="PANTHER" id="PTHR42944:SF1">
    <property type="entry name" value="ADENINE DNA GLYCOSYLASE"/>
    <property type="match status" value="1"/>
</dbReference>
<dbReference type="GO" id="GO:0006285">
    <property type="term" value="P:base-excision repair, AP site formation"/>
    <property type="evidence" value="ECO:0007669"/>
    <property type="project" value="UniProtKB-ARBA"/>
</dbReference>
<name>A0A165BJG2_EXIGL</name>
<dbReference type="GO" id="GO:0034039">
    <property type="term" value="F:8-oxo-7,8-dihydroguanine DNA N-glycosylase activity"/>
    <property type="evidence" value="ECO:0007669"/>
    <property type="project" value="TreeGrafter"/>
</dbReference>
<dbReference type="OrthoDB" id="10248838at2759"/>
<dbReference type="SMART" id="SM00478">
    <property type="entry name" value="ENDO3c"/>
    <property type="match status" value="1"/>
</dbReference>
<evidence type="ECO:0000256" key="4">
    <source>
        <dbReference type="ARBA" id="ARBA00012045"/>
    </source>
</evidence>
<evidence type="ECO:0000256" key="1">
    <source>
        <dbReference type="ARBA" id="ARBA00000843"/>
    </source>
</evidence>
<dbReference type="InterPro" id="IPR023170">
    <property type="entry name" value="HhH_base_excis_C"/>
</dbReference>
<evidence type="ECO:0000256" key="13">
    <source>
        <dbReference type="ARBA" id="ARBA00023295"/>
    </source>
</evidence>
<keyword evidence="15" id="KW-0812">Transmembrane</keyword>
<dbReference type="GO" id="GO:0032357">
    <property type="term" value="F:oxidized purine DNA binding"/>
    <property type="evidence" value="ECO:0007669"/>
    <property type="project" value="TreeGrafter"/>
</dbReference>
<dbReference type="FunCoup" id="A0A165BJG2">
    <property type="interactions" value="325"/>
</dbReference>
<evidence type="ECO:0000259" key="16">
    <source>
        <dbReference type="SMART" id="SM00478"/>
    </source>
</evidence>
<dbReference type="InterPro" id="IPR003265">
    <property type="entry name" value="HhH-GPD_domain"/>
</dbReference>
<evidence type="ECO:0000256" key="10">
    <source>
        <dbReference type="ARBA" id="ARBA00023004"/>
    </source>
</evidence>
<feature type="region of interest" description="Disordered" evidence="14">
    <location>
        <begin position="1"/>
        <end position="39"/>
    </location>
</feature>
<comment type="catalytic activity">
    <reaction evidence="1">
        <text>Hydrolyzes free adenine bases from 7,8-dihydro-8-oxoguanine:adenine mismatched double-stranded DNA, leaving an apurinic site.</text>
        <dbReference type="EC" id="3.2.2.31"/>
    </reaction>
</comment>
<sequence length="491" mass="53064">MALADAKRKARSVPSRAESSKPSKRQKTRAQNVSDDDEHVDVDASAVAPFLHAPSLHVLDAGKRDALRAALLEWYSTVHDARGMPWRKSWDETLSQPERAQRAYEVWVSEIMLQQTQVVTVVPYYTRWMERFPNVQALAEADIEEVNALWKGLGYYSRAARLLVGAQVIVKDFAGVIPSDPAVLEKKIPGIGRYSAGAITSIAYGVCAPVLDGNVHRLLSRVLALHAPQQAKTTLTLLWSAAAELVTDASVPGDVNQALIELGATVCKPRNAACGDCPIRSSCAAYGLPSFPSPSSDDIEDLAGTVEDLACTVCEPLPVAGGVSRFPMAKVRKKAREETDFAFVVWCGDWVLLRRRPDKGLVLVLWLFAFAPAPSSCSGAGSLFLVCFFLLLRVRAGAGGRVSPSEACIIRKSAAGDVLHIFSHIRKTWKVIVVHLSFGSDVGETPETKQGCKWVRQADVPGCNLGTGTLKLWHLAEGVGGPTTSDVGRAC</sequence>
<dbReference type="InParanoid" id="A0A165BJG2"/>
<evidence type="ECO:0000256" key="5">
    <source>
        <dbReference type="ARBA" id="ARBA00022023"/>
    </source>
</evidence>
<proteinExistence type="inferred from homology"/>
<dbReference type="InterPro" id="IPR003651">
    <property type="entry name" value="Endonuclease3_FeS-loop_motif"/>
</dbReference>
<dbReference type="InterPro" id="IPR011257">
    <property type="entry name" value="DNA_glycosylase"/>
</dbReference>
<dbReference type="PROSITE" id="PS01155">
    <property type="entry name" value="ENDONUCLEASE_III_2"/>
    <property type="match status" value="1"/>
</dbReference>
<dbReference type="FunFam" id="1.10.340.30:FF:000002">
    <property type="entry name" value="Adenine DNA glycosylase"/>
    <property type="match status" value="1"/>
</dbReference>
<dbReference type="PANTHER" id="PTHR42944">
    <property type="entry name" value="ADENINE DNA GLYCOSYLASE"/>
    <property type="match status" value="1"/>
</dbReference>
<accession>A0A165BJG2</accession>
<evidence type="ECO:0000256" key="14">
    <source>
        <dbReference type="SAM" id="MobiDB-lite"/>
    </source>
</evidence>
<evidence type="ECO:0000256" key="7">
    <source>
        <dbReference type="ARBA" id="ARBA00022723"/>
    </source>
</evidence>
<keyword evidence="18" id="KW-1185">Reference proteome</keyword>
<keyword evidence="7" id="KW-0479">Metal-binding</keyword>
<keyword evidence="6" id="KW-0004">4Fe-4S</keyword>
<dbReference type="Gene3D" id="1.10.340.30">
    <property type="entry name" value="Hypothetical protein, domain 2"/>
    <property type="match status" value="1"/>
</dbReference>
<evidence type="ECO:0000313" key="18">
    <source>
        <dbReference type="Proteomes" id="UP000077266"/>
    </source>
</evidence>
<dbReference type="InterPro" id="IPR044298">
    <property type="entry name" value="MIG/MutY"/>
</dbReference>
<keyword evidence="15" id="KW-0472">Membrane</keyword>
<dbReference type="STRING" id="1314781.A0A165BJG2"/>
<keyword evidence="9" id="KW-0378">Hydrolase</keyword>
<organism evidence="17 18">
    <name type="scientific">Exidia glandulosa HHB12029</name>
    <dbReference type="NCBI Taxonomy" id="1314781"/>
    <lineage>
        <taxon>Eukaryota</taxon>
        <taxon>Fungi</taxon>
        <taxon>Dikarya</taxon>
        <taxon>Basidiomycota</taxon>
        <taxon>Agaricomycotina</taxon>
        <taxon>Agaricomycetes</taxon>
        <taxon>Auriculariales</taxon>
        <taxon>Exidiaceae</taxon>
        <taxon>Exidia</taxon>
    </lineage>
</organism>
<gene>
    <name evidence="17" type="ORF">EXIGLDRAFT_732429</name>
</gene>
<dbReference type="EMBL" id="KV426454">
    <property type="protein sequence ID" value="KZV80763.1"/>
    <property type="molecule type" value="Genomic_DNA"/>
</dbReference>
<evidence type="ECO:0000256" key="12">
    <source>
        <dbReference type="ARBA" id="ARBA00023204"/>
    </source>
</evidence>
<dbReference type="GO" id="GO:0035485">
    <property type="term" value="F:adenine/guanine mispair binding"/>
    <property type="evidence" value="ECO:0007669"/>
    <property type="project" value="TreeGrafter"/>
</dbReference>
<dbReference type="AlphaFoldDB" id="A0A165BJG2"/>
<dbReference type="InterPro" id="IPR004036">
    <property type="entry name" value="Endonuclease-III-like_CS2"/>
</dbReference>
<evidence type="ECO:0000256" key="2">
    <source>
        <dbReference type="ARBA" id="ARBA00001966"/>
    </source>
</evidence>